<dbReference type="Pfam" id="PF01661">
    <property type="entry name" value="Macro"/>
    <property type="match status" value="1"/>
</dbReference>
<dbReference type="PANTHER" id="PTHR11106">
    <property type="entry name" value="GANGLIOSIDE INDUCED DIFFERENTIATION ASSOCIATED PROTEIN 2-RELATED"/>
    <property type="match status" value="1"/>
</dbReference>
<sequence>MIRVCRACQQYQHLSFRSPSRVGKPPRKVCTSMAPSTRQFALTDTAVLSLQEGDLTKFKGDAIVNAANDRLLGGGGVDGAIHNAAGPKLLAACKALPIVQKPAIRCPTGDAKITEGFDLPASWVIHTVGPIYSQHSKQEAASLLASAHKNSLVLANEKGMKSVAFPAISCGVYGYPLHEAAKVALKACQEGAGSVKTIAFILFSEDTYSVWREEAEALGLQPA</sequence>
<dbReference type="InterPro" id="IPR043472">
    <property type="entry name" value="Macro_dom-like"/>
</dbReference>
<keyword evidence="3" id="KW-1185">Reference proteome</keyword>
<comment type="caution">
    <text evidence="2">The sequence shown here is derived from an EMBL/GenBank/DDBJ whole genome shotgun (WGS) entry which is preliminary data.</text>
</comment>
<name>A0AAV1IB52_9CHLO</name>
<dbReference type="Gene3D" id="3.40.220.10">
    <property type="entry name" value="Leucine Aminopeptidase, subunit E, domain 1"/>
    <property type="match status" value="1"/>
</dbReference>
<proteinExistence type="predicted"/>
<accession>A0AAV1IB52</accession>
<dbReference type="SMART" id="SM00506">
    <property type="entry name" value="A1pp"/>
    <property type="match status" value="1"/>
</dbReference>
<dbReference type="EMBL" id="CAUYUE010000008">
    <property type="protein sequence ID" value="CAK0783169.1"/>
    <property type="molecule type" value="Genomic_DNA"/>
</dbReference>
<dbReference type="Proteomes" id="UP001314263">
    <property type="component" value="Unassembled WGS sequence"/>
</dbReference>
<protein>
    <recommendedName>
        <fullName evidence="1">Macro domain-containing protein</fullName>
    </recommendedName>
</protein>
<dbReference type="InterPro" id="IPR002589">
    <property type="entry name" value="Macro_dom"/>
</dbReference>
<dbReference type="AlphaFoldDB" id="A0AAV1IB52"/>
<dbReference type="SUPFAM" id="SSF52949">
    <property type="entry name" value="Macro domain-like"/>
    <property type="match status" value="1"/>
</dbReference>
<evidence type="ECO:0000313" key="3">
    <source>
        <dbReference type="Proteomes" id="UP001314263"/>
    </source>
</evidence>
<gene>
    <name evidence="2" type="ORF">CVIRNUC_006368</name>
</gene>
<feature type="domain" description="Macro" evidence="1">
    <location>
        <begin position="35"/>
        <end position="219"/>
    </location>
</feature>
<evidence type="ECO:0000313" key="2">
    <source>
        <dbReference type="EMBL" id="CAK0783169.1"/>
    </source>
</evidence>
<reference evidence="2 3" key="1">
    <citation type="submission" date="2023-10" db="EMBL/GenBank/DDBJ databases">
        <authorList>
            <person name="Maclean D."/>
            <person name="Macfadyen A."/>
        </authorList>
    </citation>
    <scope>NUCLEOTIDE SEQUENCE [LARGE SCALE GENOMIC DNA]</scope>
</reference>
<dbReference type="NCBIfam" id="NF001664">
    <property type="entry name" value="PRK00431.1-6"/>
    <property type="match status" value="1"/>
</dbReference>
<evidence type="ECO:0000259" key="1">
    <source>
        <dbReference type="PROSITE" id="PS51154"/>
    </source>
</evidence>
<dbReference type="PANTHER" id="PTHR11106:SF27">
    <property type="entry name" value="MACRO DOMAIN-CONTAINING PROTEIN"/>
    <property type="match status" value="1"/>
</dbReference>
<organism evidence="2 3">
    <name type="scientific">Coccomyxa viridis</name>
    <dbReference type="NCBI Taxonomy" id="1274662"/>
    <lineage>
        <taxon>Eukaryota</taxon>
        <taxon>Viridiplantae</taxon>
        <taxon>Chlorophyta</taxon>
        <taxon>core chlorophytes</taxon>
        <taxon>Trebouxiophyceae</taxon>
        <taxon>Trebouxiophyceae incertae sedis</taxon>
        <taxon>Coccomyxaceae</taxon>
        <taxon>Coccomyxa</taxon>
    </lineage>
</organism>
<dbReference type="CDD" id="cd02908">
    <property type="entry name" value="Macro_OAADPr_deacetylase"/>
    <property type="match status" value="1"/>
</dbReference>
<dbReference type="PROSITE" id="PS51154">
    <property type="entry name" value="MACRO"/>
    <property type="match status" value="1"/>
</dbReference>